<dbReference type="Gene3D" id="3.40.630.30">
    <property type="match status" value="1"/>
</dbReference>
<comment type="caution">
    <text evidence="2">The sequence shown here is derived from an EMBL/GenBank/DDBJ whole genome shotgun (WGS) entry which is preliminary data.</text>
</comment>
<accession>A0ABW1NXE2</accession>
<dbReference type="PANTHER" id="PTHR43441:SF2">
    <property type="entry name" value="FAMILY ACETYLTRANSFERASE, PUTATIVE (AFU_ORTHOLOGUE AFUA_7G00850)-RELATED"/>
    <property type="match status" value="1"/>
</dbReference>
<organism evidence="2 3">
    <name type="scientific">Saccharothrix lopnurensis</name>
    <dbReference type="NCBI Taxonomy" id="1670621"/>
    <lineage>
        <taxon>Bacteria</taxon>
        <taxon>Bacillati</taxon>
        <taxon>Actinomycetota</taxon>
        <taxon>Actinomycetes</taxon>
        <taxon>Pseudonocardiales</taxon>
        <taxon>Pseudonocardiaceae</taxon>
        <taxon>Saccharothrix</taxon>
    </lineage>
</organism>
<evidence type="ECO:0000313" key="3">
    <source>
        <dbReference type="Proteomes" id="UP001596220"/>
    </source>
</evidence>
<protein>
    <submittedName>
        <fullName evidence="2">GNAT family N-acetyltransferase</fullName>
        <ecNumber evidence="2">2.3.-.-</ecNumber>
    </submittedName>
</protein>
<dbReference type="RefSeq" id="WP_380632039.1">
    <property type="nucleotide sequence ID" value="NZ_JBHSQO010000001.1"/>
</dbReference>
<dbReference type="PROSITE" id="PS51186">
    <property type="entry name" value="GNAT"/>
    <property type="match status" value="1"/>
</dbReference>
<dbReference type="PANTHER" id="PTHR43441">
    <property type="entry name" value="RIBOSOMAL-PROTEIN-SERINE ACETYLTRANSFERASE"/>
    <property type="match status" value="1"/>
</dbReference>
<evidence type="ECO:0000313" key="2">
    <source>
        <dbReference type="EMBL" id="MFC6087988.1"/>
    </source>
</evidence>
<dbReference type="InterPro" id="IPR016181">
    <property type="entry name" value="Acyl_CoA_acyltransferase"/>
</dbReference>
<sequence>MQRPREIIDRGDLTLRRWRADRDFEPLSRVIGESLDHLRPWMPWVAHHSAATTRAFLAGCDPKWRAGEAYNYAIVADGELVGSCSMYRSGDTRGMFMGYWLHPAATGRGLATRAAEAMAAEAFTLPGVDYLEIVHDLANTASGAVPRRLGFTEVGRERAIPPGAPSDSGVDVVWRLTRDAGS</sequence>
<keyword evidence="2" id="KW-0012">Acyltransferase</keyword>
<name>A0ABW1NXE2_9PSEU</name>
<gene>
    <name evidence="2" type="ORF">ACFP3R_01755</name>
</gene>
<dbReference type="InterPro" id="IPR051908">
    <property type="entry name" value="Ribosomal_N-acetyltransferase"/>
</dbReference>
<evidence type="ECO:0000259" key="1">
    <source>
        <dbReference type="PROSITE" id="PS51186"/>
    </source>
</evidence>
<keyword evidence="3" id="KW-1185">Reference proteome</keyword>
<dbReference type="GO" id="GO:0016746">
    <property type="term" value="F:acyltransferase activity"/>
    <property type="evidence" value="ECO:0007669"/>
    <property type="project" value="UniProtKB-KW"/>
</dbReference>
<reference evidence="3" key="1">
    <citation type="journal article" date="2019" name="Int. J. Syst. Evol. Microbiol.">
        <title>The Global Catalogue of Microorganisms (GCM) 10K type strain sequencing project: providing services to taxonomists for standard genome sequencing and annotation.</title>
        <authorList>
            <consortium name="The Broad Institute Genomics Platform"/>
            <consortium name="The Broad Institute Genome Sequencing Center for Infectious Disease"/>
            <person name="Wu L."/>
            <person name="Ma J."/>
        </authorList>
    </citation>
    <scope>NUCLEOTIDE SEQUENCE [LARGE SCALE GENOMIC DNA]</scope>
    <source>
        <strain evidence="3">CGMCC 4.7246</strain>
    </source>
</reference>
<dbReference type="Proteomes" id="UP001596220">
    <property type="component" value="Unassembled WGS sequence"/>
</dbReference>
<dbReference type="EC" id="2.3.-.-" evidence="2"/>
<keyword evidence="2" id="KW-0808">Transferase</keyword>
<dbReference type="Pfam" id="PF13302">
    <property type="entry name" value="Acetyltransf_3"/>
    <property type="match status" value="1"/>
</dbReference>
<dbReference type="SUPFAM" id="SSF55729">
    <property type="entry name" value="Acyl-CoA N-acyltransferases (Nat)"/>
    <property type="match status" value="1"/>
</dbReference>
<dbReference type="EMBL" id="JBHSQO010000001">
    <property type="protein sequence ID" value="MFC6087988.1"/>
    <property type="molecule type" value="Genomic_DNA"/>
</dbReference>
<dbReference type="InterPro" id="IPR000182">
    <property type="entry name" value="GNAT_dom"/>
</dbReference>
<feature type="domain" description="N-acetyltransferase" evidence="1">
    <location>
        <begin position="22"/>
        <end position="179"/>
    </location>
</feature>
<proteinExistence type="predicted"/>